<dbReference type="GeneID" id="64663111"/>
<organism evidence="1 2">
    <name type="scientific">Suillus fuscotomentosus</name>
    <dbReference type="NCBI Taxonomy" id="1912939"/>
    <lineage>
        <taxon>Eukaryota</taxon>
        <taxon>Fungi</taxon>
        <taxon>Dikarya</taxon>
        <taxon>Basidiomycota</taxon>
        <taxon>Agaricomycotina</taxon>
        <taxon>Agaricomycetes</taxon>
        <taxon>Agaricomycetidae</taxon>
        <taxon>Boletales</taxon>
        <taxon>Suillineae</taxon>
        <taxon>Suillaceae</taxon>
        <taxon>Suillus</taxon>
    </lineage>
</organism>
<protein>
    <submittedName>
        <fullName evidence="1">Uncharacterized protein</fullName>
    </submittedName>
</protein>
<proteinExistence type="predicted"/>
<comment type="caution">
    <text evidence="1">The sequence shown here is derived from an EMBL/GenBank/DDBJ whole genome shotgun (WGS) entry which is preliminary data.</text>
</comment>
<reference evidence="1" key="1">
    <citation type="journal article" date="2020" name="New Phytol.">
        <title>Comparative genomics reveals dynamic genome evolution in host specialist ectomycorrhizal fungi.</title>
        <authorList>
            <person name="Lofgren L.A."/>
            <person name="Nguyen N.H."/>
            <person name="Vilgalys R."/>
            <person name="Ruytinx J."/>
            <person name="Liao H.L."/>
            <person name="Branco S."/>
            <person name="Kuo A."/>
            <person name="LaButti K."/>
            <person name="Lipzen A."/>
            <person name="Andreopoulos W."/>
            <person name="Pangilinan J."/>
            <person name="Riley R."/>
            <person name="Hundley H."/>
            <person name="Na H."/>
            <person name="Barry K."/>
            <person name="Grigoriev I.V."/>
            <person name="Stajich J.E."/>
            <person name="Kennedy P.G."/>
        </authorList>
    </citation>
    <scope>NUCLEOTIDE SEQUENCE</scope>
    <source>
        <strain evidence="1">FC203</strain>
    </source>
</reference>
<accession>A0AAD4DP32</accession>
<keyword evidence="2" id="KW-1185">Reference proteome</keyword>
<sequence length="57" mass="6308">MNQGANNPGFSVAQVRIVFQLAPPQCSTAKLPDFLSHPLLYVQPFHIITTPEDLEDT</sequence>
<evidence type="ECO:0000313" key="2">
    <source>
        <dbReference type="Proteomes" id="UP001195769"/>
    </source>
</evidence>
<evidence type="ECO:0000313" key="1">
    <source>
        <dbReference type="EMBL" id="KAG1886946.1"/>
    </source>
</evidence>
<dbReference type="Proteomes" id="UP001195769">
    <property type="component" value="Unassembled WGS sequence"/>
</dbReference>
<gene>
    <name evidence="1" type="ORF">F5891DRAFT_1200262</name>
</gene>
<dbReference type="RefSeq" id="XP_041216787.1">
    <property type="nucleotide sequence ID" value="XM_041368813.1"/>
</dbReference>
<dbReference type="AlphaFoldDB" id="A0AAD4DP32"/>
<dbReference type="EMBL" id="JABBWK010000227">
    <property type="protein sequence ID" value="KAG1886946.1"/>
    <property type="molecule type" value="Genomic_DNA"/>
</dbReference>
<name>A0AAD4DP32_9AGAM</name>